<dbReference type="InterPro" id="IPR019817">
    <property type="entry name" value="Interferon_reg_fac_CS"/>
</dbReference>
<dbReference type="Gene3D" id="2.60.200.10">
    <property type="match status" value="1"/>
</dbReference>
<dbReference type="InterPro" id="IPR017855">
    <property type="entry name" value="SMAD-like_dom_sf"/>
</dbReference>
<dbReference type="SUPFAM" id="SSF46785">
    <property type="entry name" value="Winged helix' DNA-binding domain"/>
    <property type="match status" value="1"/>
</dbReference>
<dbReference type="CDD" id="cd00103">
    <property type="entry name" value="IRF"/>
    <property type="match status" value="1"/>
</dbReference>
<keyword evidence="3" id="KW-0238">DNA-binding</keyword>
<dbReference type="InterPro" id="IPR019471">
    <property type="entry name" value="Interferon_reg_factor-3"/>
</dbReference>
<comment type="subcellular location">
    <subcellularLocation>
        <location evidence="1">Nucleus</location>
    </subcellularLocation>
</comment>
<dbReference type="Pfam" id="PF00605">
    <property type="entry name" value="IRF"/>
    <property type="match status" value="1"/>
</dbReference>
<keyword evidence="4" id="KW-0804">Transcription</keyword>
<dbReference type="SMART" id="SM01243">
    <property type="entry name" value="IRF-3"/>
    <property type="match status" value="1"/>
</dbReference>
<keyword evidence="7" id="KW-1185">Reference proteome</keyword>
<keyword evidence="5" id="KW-0539">Nucleus</keyword>
<dbReference type="InterPro" id="IPR008984">
    <property type="entry name" value="SMAD_FHA_dom_sf"/>
</dbReference>
<evidence type="ECO:0000256" key="3">
    <source>
        <dbReference type="ARBA" id="ARBA00023125"/>
    </source>
</evidence>
<dbReference type="PANTHER" id="PTHR11949:SF10">
    <property type="entry name" value="INTERFERON REGULATORY FACTOR 5"/>
    <property type="match status" value="1"/>
</dbReference>
<evidence type="ECO:0000259" key="6">
    <source>
        <dbReference type="PROSITE" id="PS51507"/>
    </source>
</evidence>
<dbReference type="InterPro" id="IPR036390">
    <property type="entry name" value="WH_DNA-bd_sf"/>
</dbReference>
<name>A0ABM0S5L4_GALVR</name>
<reference evidence="8" key="1">
    <citation type="submission" date="2025-08" db="UniProtKB">
        <authorList>
            <consortium name="RefSeq"/>
        </authorList>
    </citation>
    <scope>IDENTIFICATION</scope>
</reference>
<dbReference type="PANTHER" id="PTHR11949">
    <property type="entry name" value="INTERFERON REGULATORY FACTOR"/>
    <property type="match status" value="1"/>
</dbReference>
<evidence type="ECO:0000256" key="1">
    <source>
        <dbReference type="ARBA" id="ARBA00004123"/>
    </source>
</evidence>
<gene>
    <name evidence="8" type="primary">LOC103605362</name>
</gene>
<dbReference type="PROSITE" id="PS51507">
    <property type="entry name" value="IRF_2"/>
    <property type="match status" value="1"/>
</dbReference>
<evidence type="ECO:0000256" key="5">
    <source>
        <dbReference type="ARBA" id="ARBA00023242"/>
    </source>
</evidence>
<dbReference type="InterPro" id="IPR001346">
    <property type="entry name" value="Interferon_reg_fact_DNA-bd_dom"/>
</dbReference>
<dbReference type="PROSITE" id="PS00601">
    <property type="entry name" value="IRF_1"/>
    <property type="match status" value="1"/>
</dbReference>
<sequence length="402" mass="45853">MNQPGPGAPPPPRRVRLKPWLVAQVNSCQYPGLQWVNGDKKFFYIPWRHATRHGTSQEGDNTIFKAWAKETGKYTEGVDEADPAKWKANLRCALNKSRDFRLIYDGPRDMPPQPYKIYEVCSNGPAPTGSLPPAGEQLLPNLLISPHMLPLTDLEIKFQYRGRPPRSLTISNPHGCRLFYSQLEATQEQVELFGPVSLEQVRFPSPEDIPSDKQRFYTNQLLDVLDRGLILQLQGQDLYAIRLCQCKVFWSGPCASVHSSHPNPIQREVKTKLFSLEHFLNELILFQKGQINAPPPFEIFFCFGEEWPDRKPREKKLITVQVVPVAARLLLEMFSGELSWSADSIRLQISNPDLKDRMVEQFKELHHIWQSQQRLQPVAQAPPVAGLGAAQEPWPMHPVGMQ</sequence>
<accession>A0ABM0S5L4</accession>
<dbReference type="Pfam" id="PF10401">
    <property type="entry name" value="IRF-3"/>
    <property type="match status" value="1"/>
</dbReference>
<evidence type="ECO:0000256" key="4">
    <source>
        <dbReference type="ARBA" id="ARBA00023163"/>
    </source>
</evidence>
<protein>
    <submittedName>
        <fullName evidence="8">Interferon regulatory factor 5 isoform X3</fullName>
    </submittedName>
</protein>
<dbReference type="SUPFAM" id="SSF49879">
    <property type="entry name" value="SMAD/FHA domain"/>
    <property type="match status" value="1"/>
</dbReference>
<evidence type="ECO:0000313" key="7">
    <source>
        <dbReference type="Proteomes" id="UP000694923"/>
    </source>
</evidence>
<dbReference type="InterPro" id="IPR036388">
    <property type="entry name" value="WH-like_DNA-bd_sf"/>
</dbReference>
<evidence type="ECO:0000256" key="2">
    <source>
        <dbReference type="ARBA" id="ARBA00023015"/>
    </source>
</evidence>
<dbReference type="Proteomes" id="UP000694923">
    <property type="component" value="Unplaced"/>
</dbReference>
<feature type="domain" description="IRF tryptophan pentad repeat" evidence="6">
    <location>
        <begin position="14"/>
        <end position="122"/>
    </location>
</feature>
<dbReference type="RefSeq" id="XP_008588155.1">
    <property type="nucleotide sequence ID" value="XM_008589933.1"/>
</dbReference>
<dbReference type="PRINTS" id="PR00267">
    <property type="entry name" value="INTFRNREGFCT"/>
</dbReference>
<organism evidence="7 8">
    <name type="scientific">Galeopterus variegatus</name>
    <name type="common">Malayan flying lemur</name>
    <name type="synonym">Cynocephalus variegatus</name>
    <dbReference type="NCBI Taxonomy" id="482537"/>
    <lineage>
        <taxon>Eukaryota</taxon>
        <taxon>Metazoa</taxon>
        <taxon>Chordata</taxon>
        <taxon>Craniata</taxon>
        <taxon>Vertebrata</taxon>
        <taxon>Euteleostomi</taxon>
        <taxon>Mammalia</taxon>
        <taxon>Eutheria</taxon>
        <taxon>Euarchontoglires</taxon>
        <taxon>Dermoptera</taxon>
        <taxon>Cynocephalidae</taxon>
        <taxon>Galeopterus</taxon>
    </lineage>
</organism>
<proteinExistence type="predicted"/>
<dbReference type="GeneID" id="103605362"/>
<keyword evidence="2" id="KW-0805">Transcription regulation</keyword>
<evidence type="ECO:0000313" key="8">
    <source>
        <dbReference type="RefSeq" id="XP_008588155.1"/>
    </source>
</evidence>
<dbReference type="SMART" id="SM00348">
    <property type="entry name" value="IRF"/>
    <property type="match status" value="1"/>
</dbReference>
<dbReference type="Gene3D" id="1.10.10.10">
    <property type="entry name" value="Winged helix-like DNA-binding domain superfamily/Winged helix DNA-binding domain"/>
    <property type="match status" value="1"/>
</dbReference>